<dbReference type="RefSeq" id="XP_024741543.1">
    <property type="nucleotide sequence ID" value="XM_024886406.1"/>
</dbReference>
<evidence type="ECO:0000256" key="1">
    <source>
        <dbReference type="SAM" id="MobiDB-lite"/>
    </source>
</evidence>
<keyword evidence="3" id="KW-1185">Reference proteome</keyword>
<dbReference type="EMBL" id="KZ613747">
    <property type="protein sequence ID" value="PMD64639.1"/>
    <property type="molecule type" value="Genomic_DNA"/>
</dbReference>
<protein>
    <submittedName>
        <fullName evidence="2">Uncharacterized protein</fullName>
    </submittedName>
</protein>
<gene>
    <name evidence="2" type="ORF">K444DRAFT_659909</name>
</gene>
<name>A0A2J6TNQ4_9HELO</name>
<dbReference type="AlphaFoldDB" id="A0A2J6TNQ4"/>
<dbReference type="GeneID" id="36594483"/>
<feature type="region of interest" description="Disordered" evidence="1">
    <location>
        <begin position="766"/>
        <end position="798"/>
    </location>
</feature>
<feature type="compositionally biased region" description="Polar residues" evidence="1">
    <location>
        <begin position="788"/>
        <end position="798"/>
    </location>
</feature>
<dbReference type="OrthoDB" id="3538597at2759"/>
<dbReference type="InParanoid" id="A0A2J6TNQ4"/>
<evidence type="ECO:0000313" key="2">
    <source>
        <dbReference type="EMBL" id="PMD64639.1"/>
    </source>
</evidence>
<evidence type="ECO:0000313" key="3">
    <source>
        <dbReference type="Proteomes" id="UP000235371"/>
    </source>
</evidence>
<feature type="region of interest" description="Disordered" evidence="1">
    <location>
        <begin position="912"/>
        <end position="995"/>
    </location>
</feature>
<feature type="compositionally biased region" description="Low complexity" evidence="1">
    <location>
        <begin position="924"/>
        <end position="943"/>
    </location>
</feature>
<accession>A0A2J6TNQ4</accession>
<organism evidence="2 3">
    <name type="scientific">Hyaloscypha bicolor E</name>
    <dbReference type="NCBI Taxonomy" id="1095630"/>
    <lineage>
        <taxon>Eukaryota</taxon>
        <taxon>Fungi</taxon>
        <taxon>Dikarya</taxon>
        <taxon>Ascomycota</taxon>
        <taxon>Pezizomycotina</taxon>
        <taxon>Leotiomycetes</taxon>
        <taxon>Helotiales</taxon>
        <taxon>Hyaloscyphaceae</taxon>
        <taxon>Hyaloscypha</taxon>
        <taxon>Hyaloscypha bicolor</taxon>
    </lineage>
</organism>
<reference evidence="2 3" key="1">
    <citation type="submission" date="2016-04" db="EMBL/GenBank/DDBJ databases">
        <title>A degradative enzymes factory behind the ericoid mycorrhizal symbiosis.</title>
        <authorList>
            <consortium name="DOE Joint Genome Institute"/>
            <person name="Martino E."/>
            <person name="Morin E."/>
            <person name="Grelet G."/>
            <person name="Kuo A."/>
            <person name="Kohler A."/>
            <person name="Daghino S."/>
            <person name="Barry K."/>
            <person name="Choi C."/>
            <person name="Cichocki N."/>
            <person name="Clum A."/>
            <person name="Copeland A."/>
            <person name="Hainaut M."/>
            <person name="Haridas S."/>
            <person name="Labutti K."/>
            <person name="Lindquist E."/>
            <person name="Lipzen A."/>
            <person name="Khouja H.-R."/>
            <person name="Murat C."/>
            <person name="Ohm R."/>
            <person name="Olson A."/>
            <person name="Spatafora J."/>
            <person name="Veneault-Fourrey C."/>
            <person name="Henrissat B."/>
            <person name="Grigoriev I."/>
            <person name="Martin F."/>
            <person name="Perotto S."/>
        </authorList>
    </citation>
    <scope>NUCLEOTIDE SEQUENCE [LARGE SCALE GENOMIC DNA]</scope>
    <source>
        <strain evidence="2 3">E</strain>
    </source>
</reference>
<dbReference type="Proteomes" id="UP000235371">
    <property type="component" value="Unassembled WGS sequence"/>
</dbReference>
<proteinExistence type="predicted"/>
<sequence length="995" mass="112236">MAKGDSASERMQEDQQLMQRLGIYPVYKDEAFPVHLSHTFEQVKESRRFEYLTYTTDASWESPHHLVWRKETKCRAKRIADTAAKLKEETVNEMEWRLRIEELVLFRFRVESECSNPFSPDCSSETRPRRRWRSDVEAIIRGPSLIAKNLEDRRRNREPCICGPEAREMSLSKLRKRRPDRILGFQHTDQFDHRLDEIAYKLQDEAGIKTIREMVETTVAKHKNKLLLFPFLVIEAKAEDGEGPHACDIQTAFPIWKMLKIQEELQDKTGKSLNYGGPLLWYISYQGTNWEVSGCYTAERNGKPSYHIRNLWHGHVNEDDGALQILLIIDFIFDWARDVYRPAIISQLRTLSGHQEDTLSALADNDICSLAGDERTNQIEKWRGSIQYPVQTNTEDDRNIEAWGSLDSKLGPGLGVFRPAWIIESVFQCLYVTKHNVKDLLNSIPKGRTPNSLATKAESSLFQNHVLISEDVLSTMEEIWTHKARRQETHGISEEEKLFATIIYHTEISSTWEPRRCISCAVFDREALDELRSFTKRKGRRAALLNAKEFSRENAVNLLHGLQRLNIEASLAAAIACRRQHLREIAVTPSSKQCPTFEFVDTHSVDTCQPVVLAECELISPIYEWRKIASSPKEPADSYLRFSRHSNSLEDTLAVPTVSSYFLDSAPSKNEKYILVHQNRGDRRWISNCLCLYQIKPTEGPPSKKELAKALWRACKDDIVHSLGGYNNWKALQKLKPATPGEPQKAWNIAGKWLEELQPLLPETDNIEASGPAIRPVDTLVGGDRHSSNPANPKTSTSSFQALPAICTSSDAVNQTNIALPDSAVSEIPSSGLEEDDDAELTATLHKSVLTYFAEKGAENPHNASEEPMVQKIQGNDSFDVGQLALAIAGKTQPEHNPHTEPKHFLSAANTNAQAKVDKQGQASSTLPSPSSSPSWRSGAPSPVDSEVTTPPMSVAVPYTSPYLLNASTGSSKRPLELEEDENPAPVHEKKARCH</sequence>